<keyword evidence="3" id="KW-1185">Reference proteome</keyword>
<dbReference type="InterPro" id="IPR011990">
    <property type="entry name" value="TPR-like_helical_dom_sf"/>
</dbReference>
<protein>
    <submittedName>
        <fullName evidence="2">Uncharacterized protein</fullName>
    </submittedName>
</protein>
<dbReference type="RefSeq" id="WP_014829482.1">
    <property type="nucleotide sequence ID" value="NC_018068.1"/>
</dbReference>
<dbReference type="AlphaFoldDB" id="I4DCH8"/>
<dbReference type="Gene3D" id="1.25.40.10">
    <property type="entry name" value="Tetratricopeptide repeat domain"/>
    <property type="match status" value="1"/>
</dbReference>
<evidence type="ECO:0000313" key="3">
    <source>
        <dbReference type="Proteomes" id="UP000002892"/>
    </source>
</evidence>
<name>I4DCH8_DESAJ</name>
<evidence type="ECO:0000256" key="1">
    <source>
        <dbReference type="SAM" id="MobiDB-lite"/>
    </source>
</evidence>
<dbReference type="OrthoDB" id="1723294at2"/>
<gene>
    <name evidence="2" type="ordered locus">Desaci_4667</name>
</gene>
<dbReference type="KEGG" id="dai:Desaci_4667"/>
<dbReference type="EMBL" id="CP003639">
    <property type="protein sequence ID" value="AFM43502.1"/>
    <property type="molecule type" value="Genomic_DNA"/>
</dbReference>
<dbReference type="SUPFAM" id="SSF48452">
    <property type="entry name" value="TPR-like"/>
    <property type="match status" value="1"/>
</dbReference>
<dbReference type="STRING" id="646529.Desaci_4667"/>
<evidence type="ECO:0000313" key="2">
    <source>
        <dbReference type="EMBL" id="AFM43502.1"/>
    </source>
</evidence>
<dbReference type="Proteomes" id="UP000002892">
    <property type="component" value="Chromosome"/>
</dbReference>
<feature type="compositionally biased region" description="Polar residues" evidence="1">
    <location>
        <begin position="204"/>
        <end position="232"/>
    </location>
</feature>
<sequence length="232" mass="24224">MRKGKQRGFAIILVSLITIAMVGSGFAMFFGSSGIQVPNQNSAGNSVAADYQAAKARLADLAERAKKDPSNIALQTDLGNEYYDAGSAAETAAPSEAAENYKHAVEAYQNVLKINKDPNVMVDMATAAFKSGQNGLAETTYQEALSIKPDFVNGLVNYGIFLAYAKNDLAGAVAQWQKAQKAAPTGTVKDQIAAMISQAQSQMKGSNTAANGITNPNPALKNGASTPSPTGK</sequence>
<dbReference type="eggNOG" id="COG0457">
    <property type="taxonomic scope" value="Bacteria"/>
</dbReference>
<accession>I4DCH8</accession>
<proteinExistence type="predicted"/>
<feature type="region of interest" description="Disordered" evidence="1">
    <location>
        <begin position="199"/>
        <end position="232"/>
    </location>
</feature>
<reference evidence="2 3" key="1">
    <citation type="journal article" date="2012" name="J. Bacteriol.">
        <title>Complete genome sequences of Desulfosporosinus orientis DSM765T, Desulfosporosinus youngiae DSM17734T, Desulfosporosinus meridiei DSM13257T, and Desulfosporosinus acidiphilus DSM22704T.</title>
        <authorList>
            <person name="Pester M."/>
            <person name="Brambilla E."/>
            <person name="Alazard D."/>
            <person name="Rattei T."/>
            <person name="Weinmaier T."/>
            <person name="Han J."/>
            <person name="Lucas S."/>
            <person name="Lapidus A."/>
            <person name="Cheng J.F."/>
            <person name="Goodwin L."/>
            <person name="Pitluck S."/>
            <person name="Peters L."/>
            <person name="Ovchinnikova G."/>
            <person name="Teshima H."/>
            <person name="Detter J.C."/>
            <person name="Han C.S."/>
            <person name="Tapia R."/>
            <person name="Land M.L."/>
            <person name="Hauser L."/>
            <person name="Kyrpides N.C."/>
            <person name="Ivanova N.N."/>
            <person name="Pagani I."/>
            <person name="Huntmann M."/>
            <person name="Wei C.L."/>
            <person name="Davenport K.W."/>
            <person name="Daligault H."/>
            <person name="Chain P.S."/>
            <person name="Chen A."/>
            <person name="Mavromatis K."/>
            <person name="Markowitz V."/>
            <person name="Szeto E."/>
            <person name="Mikhailova N."/>
            <person name="Pati A."/>
            <person name="Wagner M."/>
            <person name="Woyke T."/>
            <person name="Ollivier B."/>
            <person name="Klenk H.P."/>
            <person name="Spring S."/>
            <person name="Loy A."/>
        </authorList>
    </citation>
    <scope>NUCLEOTIDE SEQUENCE [LARGE SCALE GENOMIC DNA]</scope>
    <source>
        <strain evidence="3">DSM 22704 / JCM 16185 / SJ4</strain>
    </source>
</reference>
<dbReference type="HOGENOM" id="CLU_094894_1_0_9"/>
<organism evidence="2 3">
    <name type="scientific">Desulfosporosinus acidiphilus (strain DSM 22704 / JCM 16185 / SJ4)</name>
    <dbReference type="NCBI Taxonomy" id="646529"/>
    <lineage>
        <taxon>Bacteria</taxon>
        <taxon>Bacillati</taxon>
        <taxon>Bacillota</taxon>
        <taxon>Clostridia</taxon>
        <taxon>Eubacteriales</taxon>
        <taxon>Desulfitobacteriaceae</taxon>
        <taxon>Desulfosporosinus</taxon>
    </lineage>
</organism>